<dbReference type="EC" id="2.7.7.9" evidence="2"/>
<dbReference type="CDD" id="cd02541">
    <property type="entry name" value="UGPase_prokaryotic"/>
    <property type="match status" value="1"/>
</dbReference>
<comment type="caution">
    <text evidence="7">The sequence shown here is derived from an EMBL/GenBank/DDBJ whole genome shotgun (WGS) entry which is preliminary data.</text>
</comment>
<evidence type="ECO:0000256" key="4">
    <source>
        <dbReference type="ARBA" id="ARBA00022695"/>
    </source>
</evidence>
<feature type="domain" description="Nucleotidyl transferase" evidence="6">
    <location>
        <begin position="8"/>
        <end position="273"/>
    </location>
</feature>
<evidence type="ECO:0000256" key="3">
    <source>
        <dbReference type="ARBA" id="ARBA00022679"/>
    </source>
</evidence>
<sequence length="299" mass="32461">MTARPVRKAIITAAGLGTRFLPVTKAQPKEMLPLLDKPTIQYGVEEASASGLEEVVMVIGGGKRAIVDHFDRSREIEYYLAERGKEDMLALLAEVDALTDRVQLVYVQQKEPLGLGHAVGCAHRLVEDEPCAVLLPDDVILGAEPCLGQLISAYAETGATVIATRRVARDQISRYGILATGESRGRLHEVVDLVEKPDPADAPSDLAIFGRYILVPEVMRAIAETTPGAGKEIQLTDAIRKTLGSNRVVAWEFEGDYYDTGTLPGYLRANLALALQRDDLRESMLAVVRELVDASEVAG</sequence>
<dbReference type="GO" id="GO:0003983">
    <property type="term" value="F:UTP:glucose-1-phosphate uridylyltransferase activity"/>
    <property type="evidence" value="ECO:0007669"/>
    <property type="project" value="UniProtKB-EC"/>
</dbReference>
<reference evidence="7" key="1">
    <citation type="submission" date="2020-10" db="EMBL/GenBank/DDBJ databases">
        <title>Ca. Dormibacterota MAGs.</title>
        <authorList>
            <person name="Montgomery K."/>
        </authorList>
    </citation>
    <scope>NUCLEOTIDE SEQUENCE [LARGE SCALE GENOMIC DNA]</scope>
    <source>
        <strain evidence="7">SC8812_S17_10</strain>
    </source>
</reference>
<gene>
    <name evidence="7" type="ORF">JF922_21785</name>
</gene>
<dbReference type="Pfam" id="PF00483">
    <property type="entry name" value="NTP_transferase"/>
    <property type="match status" value="1"/>
</dbReference>
<dbReference type="InterPro" id="IPR029044">
    <property type="entry name" value="Nucleotide-diphossugar_trans"/>
</dbReference>
<evidence type="ECO:0000313" key="7">
    <source>
        <dbReference type="EMBL" id="MBJ7600687.1"/>
    </source>
</evidence>
<name>A0A934K583_9BACT</name>
<keyword evidence="8" id="KW-1185">Reference proteome</keyword>
<dbReference type="AlphaFoldDB" id="A0A934K583"/>
<proteinExistence type="inferred from homology"/>
<evidence type="ECO:0000256" key="1">
    <source>
        <dbReference type="ARBA" id="ARBA00006890"/>
    </source>
</evidence>
<protein>
    <recommendedName>
        <fullName evidence="2">UTP--glucose-1-phosphate uridylyltransferase</fullName>
        <ecNumber evidence="2">2.7.7.9</ecNumber>
    </recommendedName>
</protein>
<dbReference type="Proteomes" id="UP000612893">
    <property type="component" value="Unassembled WGS sequence"/>
</dbReference>
<keyword evidence="3" id="KW-0808">Transferase</keyword>
<dbReference type="PANTHER" id="PTHR43197:SF1">
    <property type="entry name" value="UTP--GLUCOSE-1-PHOSPHATE URIDYLYLTRANSFERASE"/>
    <property type="match status" value="1"/>
</dbReference>
<dbReference type="SUPFAM" id="SSF53448">
    <property type="entry name" value="Nucleotide-diphospho-sugar transferases"/>
    <property type="match status" value="1"/>
</dbReference>
<keyword evidence="4 7" id="KW-0548">Nucleotidyltransferase</keyword>
<comment type="catalytic activity">
    <reaction evidence="5">
        <text>alpha-D-glucose 1-phosphate + UTP + H(+) = UDP-alpha-D-glucose + diphosphate</text>
        <dbReference type="Rhea" id="RHEA:19889"/>
        <dbReference type="ChEBI" id="CHEBI:15378"/>
        <dbReference type="ChEBI" id="CHEBI:33019"/>
        <dbReference type="ChEBI" id="CHEBI:46398"/>
        <dbReference type="ChEBI" id="CHEBI:58601"/>
        <dbReference type="ChEBI" id="CHEBI:58885"/>
        <dbReference type="EC" id="2.7.7.9"/>
    </reaction>
</comment>
<evidence type="ECO:0000313" key="8">
    <source>
        <dbReference type="Proteomes" id="UP000612893"/>
    </source>
</evidence>
<organism evidence="7 8">
    <name type="scientific">Candidatus Nephthysia bennettiae</name>
    <dbReference type="NCBI Taxonomy" id="3127016"/>
    <lineage>
        <taxon>Bacteria</taxon>
        <taxon>Bacillati</taxon>
        <taxon>Candidatus Dormiibacterota</taxon>
        <taxon>Candidatus Dormibacteria</taxon>
        <taxon>Candidatus Dormibacterales</taxon>
        <taxon>Candidatus Dormibacteraceae</taxon>
        <taxon>Candidatus Nephthysia</taxon>
    </lineage>
</organism>
<dbReference type="Gene3D" id="3.90.550.10">
    <property type="entry name" value="Spore Coat Polysaccharide Biosynthesis Protein SpsA, Chain A"/>
    <property type="match status" value="1"/>
</dbReference>
<accession>A0A934K583</accession>
<dbReference type="EMBL" id="JAEKNR010000217">
    <property type="protein sequence ID" value="MBJ7600687.1"/>
    <property type="molecule type" value="Genomic_DNA"/>
</dbReference>
<dbReference type="InterPro" id="IPR005771">
    <property type="entry name" value="GalU_uridylyltTrfase_bac/arc"/>
</dbReference>
<comment type="similarity">
    <text evidence="1">Belongs to the UDPGP type 2 family.</text>
</comment>
<dbReference type="InterPro" id="IPR005835">
    <property type="entry name" value="NTP_transferase_dom"/>
</dbReference>
<evidence type="ECO:0000259" key="6">
    <source>
        <dbReference type="Pfam" id="PF00483"/>
    </source>
</evidence>
<dbReference type="PANTHER" id="PTHR43197">
    <property type="entry name" value="UTP--GLUCOSE-1-PHOSPHATE URIDYLYLTRANSFERASE"/>
    <property type="match status" value="1"/>
</dbReference>
<evidence type="ECO:0000256" key="5">
    <source>
        <dbReference type="ARBA" id="ARBA00048128"/>
    </source>
</evidence>
<dbReference type="RefSeq" id="WP_338204624.1">
    <property type="nucleotide sequence ID" value="NZ_JAEKNR010000217.1"/>
</dbReference>
<evidence type="ECO:0000256" key="2">
    <source>
        <dbReference type="ARBA" id="ARBA00012415"/>
    </source>
</evidence>